<comment type="subcellular location">
    <subcellularLocation>
        <location evidence="1">Nucleus</location>
    </subcellularLocation>
</comment>
<evidence type="ECO:0000256" key="8">
    <source>
        <dbReference type="ARBA" id="ARBA00023163"/>
    </source>
</evidence>
<dbReference type="InterPro" id="IPR050752">
    <property type="entry name" value="C2H2-ZF_domain"/>
</dbReference>
<dbReference type="EMBL" id="HBUF01193746">
    <property type="protein sequence ID" value="CAG6659305.1"/>
    <property type="molecule type" value="Transcribed_RNA"/>
</dbReference>
<keyword evidence="7" id="KW-0238">DNA-binding</keyword>
<dbReference type="Gene3D" id="3.30.160.60">
    <property type="entry name" value="Classic Zinc Finger"/>
    <property type="match status" value="7"/>
</dbReference>
<evidence type="ECO:0000256" key="5">
    <source>
        <dbReference type="ARBA" id="ARBA00022833"/>
    </source>
</evidence>
<dbReference type="AlphaFoldDB" id="A0A8D8V7Q0"/>
<evidence type="ECO:0000256" key="6">
    <source>
        <dbReference type="ARBA" id="ARBA00023015"/>
    </source>
</evidence>
<feature type="domain" description="C2H2-type" evidence="11">
    <location>
        <begin position="206"/>
        <end position="234"/>
    </location>
</feature>
<dbReference type="GO" id="GO:0008270">
    <property type="term" value="F:zinc ion binding"/>
    <property type="evidence" value="ECO:0007669"/>
    <property type="project" value="UniProtKB-KW"/>
</dbReference>
<feature type="domain" description="C2H2-type" evidence="11">
    <location>
        <begin position="381"/>
        <end position="408"/>
    </location>
</feature>
<evidence type="ECO:0000256" key="7">
    <source>
        <dbReference type="ARBA" id="ARBA00023125"/>
    </source>
</evidence>
<feature type="domain" description="C2H2-type" evidence="11">
    <location>
        <begin position="298"/>
        <end position="325"/>
    </location>
</feature>
<dbReference type="FunFam" id="3.30.160.60:FF:000065">
    <property type="entry name" value="B-cell CLL/lymphoma 6, member B"/>
    <property type="match status" value="1"/>
</dbReference>
<feature type="domain" description="C2H2-type" evidence="11">
    <location>
        <begin position="353"/>
        <end position="380"/>
    </location>
</feature>
<dbReference type="GO" id="GO:0000978">
    <property type="term" value="F:RNA polymerase II cis-regulatory region sequence-specific DNA binding"/>
    <property type="evidence" value="ECO:0007669"/>
    <property type="project" value="TreeGrafter"/>
</dbReference>
<dbReference type="Pfam" id="PF00096">
    <property type="entry name" value="zf-C2H2"/>
    <property type="match status" value="4"/>
</dbReference>
<name>A0A8D8V7Q0_9HEMI</name>
<keyword evidence="4 10" id="KW-0863">Zinc-finger</keyword>
<evidence type="ECO:0000313" key="12">
    <source>
        <dbReference type="EMBL" id="CAG6718454.1"/>
    </source>
</evidence>
<feature type="domain" description="C2H2-type" evidence="11">
    <location>
        <begin position="241"/>
        <end position="264"/>
    </location>
</feature>
<evidence type="ECO:0000256" key="4">
    <source>
        <dbReference type="ARBA" id="ARBA00022771"/>
    </source>
</evidence>
<dbReference type="EMBL" id="HBUF01357379">
    <property type="protein sequence ID" value="CAG6718454.1"/>
    <property type="molecule type" value="Transcribed_RNA"/>
</dbReference>
<evidence type="ECO:0000256" key="10">
    <source>
        <dbReference type="PROSITE-ProRule" id="PRU00042"/>
    </source>
</evidence>
<dbReference type="InterPro" id="IPR013087">
    <property type="entry name" value="Znf_C2H2_type"/>
</dbReference>
<keyword evidence="2" id="KW-0479">Metal-binding</keyword>
<feature type="domain" description="C2H2-type" evidence="11">
    <location>
        <begin position="325"/>
        <end position="352"/>
    </location>
</feature>
<dbReference type="InterPro" id="IPR036236">
    <property type="entry name" value="Znf_C2H2_sf"/>
</dbReference>
<keyword evidence="9" id="KW-0539">Nucleus</keyword>
<dbReference type="PANTHER" id="PTHR24384:SF189">
    <property type="entry name" value="C2H2-TYPE DOMAIN-CONTAINING PROTEIN-RELATED"/>
    <property type="match status" value="1"/>
</dbReference>
<protein>
    <submittedName>
        <fullName evidence="12">Zinc finger protein 585B</fullName>
    </submittedName>
</protein>
<organism evidence="12">
    <name type="scientific">Cacopsylla melanoneura</name>
    <dbReference type="NCBI Taxonomy" id="428564"/>
    <lineage>
        <taxon>Eukaryota</taxon>
        <taxon>Metazoa</taxon>
        <taxon>Ecdysozoa</taxon>
        <taxon>Arthropoda</taxon>
        <taxon>Hexapoda</taxon>
        <taxon>Insecta</taxon>
        <taxon>Pterygota</taxon>
        <taxon>Neoptera</taxon>
        <taxon>Paraneoptera</taxon>
        <taxon>Hemiptera</taxon>
        <taxon>Sternorrhyncha</taxon>
        <taxon>Psylloidea</taxon>
        <taxon>Psyllidae</taxon>
        <taxon>Psyllinae</taxon>
        <taxon>Cacopsylla</taxon>
    </lineage>
</organism>
<dbReference type="EMBL" id="HBUF01613284">
    <property type="protein sequence ID" value="CAG6779234.1"/>
    <property type="molecule type" value="Transcribed_RNA"/>
</dbReference>
<dbReference type="EMBL" id="HBUF01193745">
    <property type="protein sequence ID" value="CAG6659298.1"/>
    <property type="molecule type" value="Transcribed_RNA"/>
</dbReference>
<sequence length="408" mass="47410">MKAYSFVCYYCGQLLVDKTFIELHIKIDHGHILHENSQLEWYTCKLCSKLYTAIKYIQRHMRNVHSIHASTLADEYKIKSFQDISFLCKDCSKPCLFSATCPDHSVELVIPSEDCHCDAEAEAHQCQVCSCQFSNCSALWSHMFGIHRKHSKFHCNLCIKRKIKFPSDVVLHMRQKHGKLLSMEQISTHKVQNNKTRIYIDGVLKHRCSHCKEIFDETSEFKRHLAEAHQNVRDRSMSKTYACRRCGATFNMKKLLRVHSNEVHNSVVNYECDTCARQFSYKSQLSRHLVSHSQERASVCELCGAAFTQPAGLYNHKFTHDATRYACTGCDKSYAHPSLLRLHMKTHTDTSTYVCEVCGKDFRTVRNLKRHKLTHNPHKSFVCSVCNTGFTVKKYLLQHYKTHTKEKR</sequence>
<dbReference type="GO" id="GO:0000981">
    <property type="term" value="F:DNA-binding transcription factor activity, RNA polymerase II-specific"/>
    <property type="evidence" value="ECO:0007669"/>
    <property type="project" value="TreeGrafter"/>
</dbReference>
<keyword evidence="8" id="KW-0804">Transcription</keyword>
<dbReference type="PROSITE" id="PS00028">
    <property type="entry name" value="ZINC_FINGER_C2H2_1"/>
    <property type="match status" value="10"/>
</dbReference>
<dbReference type="EMBL" id="HBUF01357378">
    <property type="protein sequence ID" value="CAG6718447.1"/>
    <property type="molecule type" value="Transcribed_RNA"/>
</dbReference>
<reference evidence="12" key="1">
    <citation type="submission" date="2021-05" db="EMBL/GenBank/DDBJ databases">
        <authorList>
            <person name="Alioto T."/>
            <person name="Alioto T."/>
            <person name="Gomez Garrido J."/>
        </authorList>
    </citation>
    <scope>NUCLEOTIDE SEQUENCE</scope>
</reference>
<dbReference type="SUPFAM" id="SSF57667">
    <property type="entry name" value="beta-beta-alpha zinc fingers"/>
    <property type="match status" value="5"/>
</dbReference>
<evidence type="ECO:0000256" key="1">
    <source>
        <dbReference type="ARBA" id="ARBA00004123"/>
    </source>
</evidence>
<feature type="domain" description="C2H2-type" evidence="11">
    <location>
        <begin position="270"/>
        <end position="297"/>
    </location>
</feature>
<keyword evidence="5" id="KW-0862">Zinc</keyword>
<accession>A0A8D8V7Q0</accession>
<dbReference type="PROSITE" id="PS50157">
    <property type="entry name" value="ZINC_FINGER_C2H2_2"/>
    <property type="match status" value="8"/>
</dbReference>
<proteinExistence type="predicted"/>
<keyword evidence="3" id="KW-0677">Repeat</keyword>
<dbReference type="EMBL" id="HBUF01613283">
    <property type="protein sequence ID" value="CAG6779225.1"/>
    <property type="molecule type" value="Transcribed_RNA"/>
</dbReference>
<dbReference type="SMART" id="SM00355">
    <property type="entry name" value="ZnF_C2H2"/>
    <property type="match status" value="11"/>
</dbReference>
<evidence type="ECO:0000256" key="2">
    <source>
        <dbReference type="ARBA" id="ARBA00022723"/>
    </source>
</evidence>
<feature type="domain" description="C2H2-type" evidence="11">
    <location>
        <begin position="42"/>
        <end position="66"/>
    </location>
</feature>
<keyword evidence="6" id="KW-0805">Transcription regulation</keyword>
<evidence type="ECO:0000256" key="9">
    <source>
        <dbReference type="ARBA" id="ARBA00023242"/>
    </source>
</evidence>
<dbReference type="PANTHER" id="PTHR24384">
    <property type="entry name" value="FINGER PUTATIVE TRANSCRIPTION FACTOR FAMILY-RELATED"/>
    <property type="match status" value="1"/>
</dbReference>
<evidence type="ECO:0000259" key="11">
    <source>
        <dbReference type="PROSITE" id="PS50157"/>
    </source>
</evidence>
<dbReference type="EMBL" id="HBUF01613282">
    <property type="protein sequence ID" value="CAG6779216.1"/>
    <property type="molecule type" value="Transcribed_RNA"/>
</dbReference>
<evidence type="ECO:0000256" key="3">
    <source>
        <dbReference type="ARBA" id="ARBA00022737"/>
    </source>
</evidence>
<dbReference type="GO" id="GO:0005634">
    <property type="term" value="C:nucleus"/>
    <property type="evidence" value="ECO:0007669"/>
    <property type="project" value="UniProtKB-SubCell"/>
</dbReference>
<dbReference type="FunFam" id="3.30.160.60:FF:000446">
    <property type="entry name" value="Zinc finger protein"/>
    <property type="match status" value="1"/>
</dbReference>